<dbReference type="EMBL" id="KZ110593">
    <property type="protein sequence ID" value="OSX65577.1"/>
    <property type="molecule type" value="Genomic_DNA"/>
</dbReference>
<reference evidence="2 3" key="1">
    <citation type="submission" date="2017-04" db="EMBL/GenBank/DDBJ databases">
        <title>Genome Sequence of the Model Brown-Rot Fungus Postia placenta SB12.</title>
        <authorList>
            <consortium name="DOE Joint Genome Institute"/>
            <person name="Gaskell J."/>
            <person name="Kersten P."/>
            <person name="Larrondo L.F."/>
            <person name="Canessa P."/>
            <person name="Martinez D."/>
            <person name="Hibbett D."/>
            <person name="Schmoll M."/>
            <person name="Kubicek C.P."/>
            <person name="Martinez A.T."/>
            <person name="Yadav J."/>
            <person name="Master E."/>
            <person name="Magnuson J.K."/>
            <person name="James T."/>
            <person name="Yaver D."/>
            <person name="Berka R."/>
            <person name="Labutti K."/>
            <person name="Lipzen A."/>
            <person name="Aerts A."/>
            <person name="Barry K."/>
            <person name="Henrissat B."/>
            <person name="Blanchette R."/>
            <person name="Grigoriev I."/>
            <person name="Cullen D."/>
        </authorList>
    </citation>
    <scope>NUCLEOTIDE SEQUENCE [LARGE SCALE GENOMIC DNA]</scope>
    <source>
        <strain evidence="2 3">MAD-698-R-SB12</strain>
    </source>
</reference>
<proteinExistence type="predicted"/>
<protein>
    <submittedName>
        <fullName evidence="2">Uncharacterized protein</fullName>
    </submittedName>
</protein>
<dbReference type="GeneID" id="36329407"/>
<evidence type="ECO:0000313" key="2">
    <source>
        <dbReference type="EMBL" id="OSX65577.1"/>
    </source>
</evidence>
<dbReference type="OrthoDB" id="10293336at2759"/>
<evidence type="ECO:0000256" key="1">
    <source>
        <dbReference type="SAM" id="MobiDB-lite"/>
    </source>
</evidence>
<feature type="compositionally biased region" description="Basic and acidic residues" evidence="1">
    <location>
        <begin position="78"/>
        <end position="92"/>
    </location>
</feature>
<dbReference type="AlphaFoldDB" id="A0A1X6NA99"/>
<dbReference type="RefSeq" id="XP_024342371.1">
    <property type="nucleotide sequence ID" value="XM_024484458.1"/>
</dbReference>
<dbReference type="Proteomes" id="UP000194127">
    <property type="component" value="Unassembled WGS sequence"/>
</dbReference>
<keyword evidence="3" id="KW-1185">Reference proteome</keyword>
<name>A0A1X6NA99_9APHY</name>
<sequence length="191" mass="22231">MHGHAIEHIPPPNRETATDVKALLKSTRAAVREVDSVKNISGRQKIGTFERIRSLEVELEKYRKKYRELKSQIKITRHSQEKERAEDKRLLAREQSQGQDSLRELHKKLESKKSELAVVQEKMERSEESIKKLDEEMKLWRTSSIRYKKKVGLILDILRGLALIWIKFYALKAGVKARNRGDSSDDSLEVI</sequence>
<evidence type="ECO:0000313" key="3">
    <source>
        <dbReference type="Proteomes" id="UP000194127"/>
    </source>
</evidence>
<accession>A0A1X6NA99</accession>
<feature type="region of interest" description="Disordered" evidence="1">
    <location>
        <begin position="78"/>
        <end position="104"/>
    </location>
</feature>
<gene>
    <name evidence="2" type="ORF">POSPLADRAFT_1134279</name>
</gene>
<organism evidence="2 3">
    <name type="scientific">Postia placenta MAD-698-R-SB12</name>
    <dbReference type="NCBI Taxonomy" id="670580"/>
    <lineage>
        <taxon>Eukaryota</taxon>
        <taxon>Fungi</taxon>
        <taxon>Dikarya</taxon>
        <taxon>Basidiomycota</taxon>
        <taxon>Agaricomycotina</taxon>
        <taxon>Agaricomycetes</taxon>
        <taxon>Polyporales</taxon>
        <taxon>Adustoporiaceae</taxon>
        <taxon>Rhodonia</taxon>
    </lineage>
</organism>